<dbReference type="InterPro" id="IPR053004">
    <property type="entry name" value="MAGUK_Signaling_Regulators"/>
</dbReference>
<dbReference type="Proteomes" id="UP000283509">
    <property type="component" value="Unassembled WGS sequence"/>
</dbReference>
<protein>
    <submittedName>
        <fullName evidence="2">Disks large-like protein 5</fullName>
    </submittedName>
</protein>
<feature type="compositionally biased region" description="Basic residues" evidence="1">
    <location>
        <begin position="60"/>
        <end position="70"/>
    </location>
</feature>
<feature type="compositionally biased region" description="Basic and acidic residues" evidence="1">
    <location>
        <begin position="28"/>
        <end position="38"/>
    </location>
</feature>
<accession>A0A423T9R5</accession>
<organism evidence="2 3">
    <name type="scientific">Penaeus vannamei</name>
    <name type="common">Whiteleg shrimp</name>
    <name type="synonym">Litopenaeus vannamei</name>
    <dbReference type="NCBI Taxonomy" id="6689"/>
    <lineage>
        <taxon>Eukaryota</taxon>
        <taxon>Metazoa</taxon>
        <taxon>Ecdysozoa</taxon>
        <taxon>Arthropoda</taxon>
        <taxon>Crustacea</taxon>
        <taxon>Multicrustacea</taxon>
        <taxon>Malacostraca</taxon>
        <taxon>Eumalacostraca</taxon>
        <taxon>Eucarida</taxon>
        <taxon>Decapoda</taxon>
        <taxon>Dendrobranchiata</taxon>
        <taxon>Penaeoidea</taxon>
        <taxon>Penaeidae</taxon>
        <taxon>Penaeus</taxon>
    </lineage>
</organism>
<reference evidence="2 3" key="2">
    <citation type="submission" date="2019-01" db="EMBL/GenBank/DDBJ databases">
        <title>The decoding of complex shrimp genome reveals the adaptation for benthos swimmer, frequently molting mechanism and breeding impact on genome.</title>
        <authorList>
            <person name="Sun Y."/>
            <person name="Gao Y."/>
            <person name="Yu Y."/>
        </authorList>
    </citation>
    <scope>NUCLEOTIDE SEQUENCE [LARGE SCALE GENOMIC DNA]</scope>
    <source>
        <tissue evidence="2">Muscle</tissue>
    </source>
</reference>
<dbReference type="PANTHER" id="PTHR46360:SF1">
    <property type="entry name" value="DISKS LARGE HOMOLOG 5"/>
    <property type="match status" value="1"/>
</dbReference>
<dbReference type="OrthoDB" id="6382596at2759"/>
<keyword evidence="3" id="KW-1185">Reference proteome</keyword>
<evidence type="ECO:0000313" key="2">
    <source>
        <dbReference type="EMBL" id="ROT73195.1"/>
    </source>
</evidence>
<dbReference type="EMBL" id="QCYY01002055">
    <property type="protein sequence ID" value="ROT73195.1"/>
    <property type="molecule type" value="Genomic_DNA"/>
</dbReference>
<feature type="compositionally biased region" description="Low complexity" evidence="1">
    <location>
        <begin position="207"/>
        <end position="218"/>
    </location>
</feature>
<evidence type="ECO:0000256" key="1">
    <source>
        <dbReference type="SAM" id="MobiDB-lite"/>
    </source>
</evidence>
<feature type="region of interest" description="Disordered" evidence="1">
    <location>
        <begin position="21"/>
        <end position="79"/>
    </location>
</feature>
<comment type="caution">
    <text evidence="2">The sequence shown here is derived from an EMBL/GenBank/DDBJ whole genome shotgun (WGS) entry which is preliminary data.</text>
</comment>
<dbReference type="InterPro" id="IPR027417">
    <property type="entry name" value="P-loop_NTPase"/>
</dbReference>
<dbReference type="GO" id="GO:0005886">
    <property type="term" value="C:plasma membrane"/>
    <property type="evidence" value="ECO:0007669"/>
    <property type="project" value="TreeGrafter"/>
</dbReference>
<evidence type="ECO:0000313" key="3">
    <source>
        <dbReference type="Proteomes" id="UP000283509"/>
    </source>
</evidence>
<proteinExistence type="predicted"/>
<name>A0A423T9R5_PENVA</name>
<dbReference type="Gene3D" id="2.30.30.40">
    <property type="entry name" value="SH3 Domains"/>
    <property type="match status" value="1"/>
</dbReference>
<sequence length="229" mass="26008">MFNNVPGQWRAWVVDEDGQKRQCGTVPSKDKVEEEMRLQRSVGDLQMDSSRRGSTSARRSFFKRKKHSRSSSRDSKELASFSDASLNSYTESTPMHEEPVPHSYIRVERLDYLVRRPVVMVGPLWEIVCDKLVHDYPHNFTRCVPEVSWLSCDEMETAVQKNLIVDYRRRGSHFEATTVSQVKEICDKRRKSNILNIVGSAGEEGESSSNTAGSGSPAIRLKDGMSTSF</sequence>
<gene>
    <name evidence="2" type="ORF">C7M84_008379</name>
</gene>
<dbReference type="PANTHER" id="PTHR46360">
    <property type="entry name" value="DISKS LARGE HOMOLOG 5"/>
    <property type="match status" value="1"/>
</dbReference>
<dbReference type="Gene3D" id="3.40.50.300">
    <property type="entry name" value="P-loop containing nucleotide triphosphate hydrolases"/>
    <property type="match status" value="1"/>
</dbReference>
<dbReference type="GO" id="GO:0035331">
    <property type="term" value="P:negative regulation of hippo signaling"/>
    <property type="evidence" value="ECO:0007669"/>
    <property type="project" value="TreeGrafter"/>
</dbReference>
<dbReference type="AlphaFoldDB" id="A0A423T9R5"/>
<reference evidence="2 3" key="1">
    <citation type="submission" date="2018-04" db="EMBL/GenBank/DDBJ databases">
        <authorList>
            <person name="Zhang X."/>
            <person name="Yuan J."/>
            <person name="Li F."/>
            <person name="Xiang J."/>
        </authorList>
    </citation>
    <scope>NUCLEOTIDE SEQUENCE [LARGE SCALE GENOMIC DNA]</scope>
    <source>
        <tissue evidence="2">Muscle</tissue>
    </source>
</reference>
<dbReference type="STRING" id="6689.A0A423T9R5"/>
<feature type="region of interest" description="Disordered" evidence="1">
    <location>
        <begin position="201"/>
        <end position="229"/>
    </location>
</feature>